<evidence type="ECO:0000313" key="2">
    <source>
        <dbReference type="Proteomes" id="UP000001949"/>
    </source>
</evidence>
<dbReference type="InParanoid" id="Q4N601"/>
<reference evidence="1 2" key="1">
    <citation type="journal article" date="2005" name="Science">
        <title>Genome sequence of Theileria parva, a bovine pathogen that transforms lymphocytes.</title>
        <authorList>
            <person name="Gardner M.J."/>
            <person name="Bishop R."/>
            <person name="Shah T."/>
            <person name="de Villiers E.P."/>
            <person name="Carlton J.M."/>
            <person name="Hall N."/>
            <person name="Ren Q."/>
            <person name="Paulsen I.T."/>
            <person name="Pain A."/>
            <person name="Berriman M."/>
            <person name="Wilson R.J.M."/>
            <person name="Sato S."/>
            <person name="Ralph S.A."/>
            <person name="Mann D.J."/>
            <person name="Xiong Z."/>
            <person name="Shallom S.J."/>
            <person name="Weidman J."/>
            <person name="Jiang L."/>
            <person name="Lynn J."/>
            <person name="Weaver B."/>
            <person name="Shoaibi A."/>
            <person name="Domingo A.R."/>
            <person name="Wasawo D."/>
            <person name="Crabtree J."/>
            <person name="Wortman J.R."/>
            <person name="Haas B."/>
            <person name="Angiuoli S.V."/>
            <person name="Creasy T.H."/>
            <person name="Lu C."/>
            <person name="Suh B."/>
            <person name="Silva J.C."/>
            <person name="Utterback T.R."/>
            <person name="Feldblyum T.V."/>
            <person name="Pertea M."/>
            <person name="Allen J."/>
            <person name="Nierman W.C."/>
            <person name="Taracha E.L.N."/>
            <person name="Salzberg S.L."/>
            <person name="White O.R."/>
            <person name="Fitzhugh H.A."/>
            <person name="Morzaria S."/>
            <person name="Venter J.C."/>
            <person name="Fraser C.M."/>
            <person name="Nene V."/>
        </authorList>
    </citation>
    <scope>NUCLEOTIDE SEQUENCE [LARGE SCALE GENOMIC DNA]</scope>
    <source>
        <strain evidence="1 2">Muguga</strain>
    </source>
</reference>
<keyword evidence="2" id="KW-1185">Reference proteome</keyword>
<dbReference type="EMBL" id="AAGK01000002">
    <property type="protein sequence ID" value="EAN32422.1"/>
    <property type="molecule type" value="Genomic_DNA"/>
</dbReference>
<protein>
    <submittedName>
        <fullName evidence="1">Uncharacterized protein</fullName>
    </submittedName>
</protein>
<gene>
    <name evidence="1" type="ordered locus">TP02_0136</name>
</gene>
<dbReference type="KEGG" id="tpv:TP02_0136"/>
<proteinExistence type="predicted"/>
<dbReference type="Proteomes" id="UP000001949">
    <property type="component" value="Unassembled WGS sequence"/>
</dbReference>
<dbReference type="VEuPathDB" id="PiroplasmaDB:TpMuguga_02g00136"/>
<dbReference type="GeneID" id="3501885"/>
<comment type="caution">
    <text evidence="1">The sequence shown here is derived from an EMBL/GenBank/DDBJ whole genome shotgun (WGS) entry which is preliminary data.</text>
</comment>
<name>Q4N601_THEPA</name>
<dbReference type="AlphaFoldDB" id="Q4N601"/>
<accession>Q4N601</accession>
<organism evidence="1 2">
    <name type="scientific">Theileria parva</name>
    <name type="common">East coast fever infection agent</name>
    <dbReference type="NCBI Taxonomy" id="5875"/>
    <lineage>
        <taxon>Eukaryota</taxon>
        <taxon>Sar</taxon>
        <taxon>Alveolata</taxon>
        <taxon>Apicomplexa</taxon>
        <taxon>Aconoidasida</taxon>
        <taxon>Piroplasmida</taxon>
        <taxon>Theileriidae</taxon>
        <taxon>Theileria</taxon>
    </lineage>
</organism>
<evidence type="ECO:0000313" key="1">
    <source>
        <dbReference type="EMBL" id="EAN32422.1"/>
    </source>
</evidence>
<sequence length="87" mass="9941">MRCILTNGSLVNIIFPNLVDKKFINFGIFKLNNYSIRSETSNSKGFETKNLNLSKKDSDTNTTKITVLLHKPYGYMSTYSRNVTNNI</sequence>
<dbReference type="STRING" id="5875.Q4N601"/>